<evidence type="ECO:0000313" key="2">
    <source>
        <dbReference type="Proteomes" id="UP000054466"/>
    </source>
</evidence>
<gene>
    <name evidence="1" type="ORF">PV07_05300</name>
</gene>
<dbReference type="HOGENOM" id="CLU_1970302_0_0_1"/>
<sequence length="127" mass="14134">MRKLGAPSYLIATKDLVQRSSGRWSLSHTGFAHNNMETLSTCRISTRMISHLVIDPSLPFLDANIKPSRLAKADLDRLLPRKRPISGVVAILWDKLQYGVSALVPLSASSARRFAMCWKTRKTIGLS</sequence>
<name>A0A0D1ZNI1_9EURO</name>
<dbReference type="VEuPathDB" id="FungiDB:PV07_05300"/>
<protein>
    <submittedName>
        <fullName evidence="1">Uncharacterized protein</fullName>
    </submittedName>
</protein>
<dbReference type="Proteomes" id="UP000054466">
    <property type="component" value="Unassembled WGS sequence"/>
</dbReference>
<dbReference type="RefSeq" id="XP_016249702.1">
    <property type="nucleotide sequence ID" value="XM_016392183.1"/>
</dbReference>
<reference evidence="1 2" key="1">
    <citation type="submission" date="2015-01" db="EMBL/GenBank/DDBJ databases">
        <title>The Genome Sequence of Cladophialophora immunda CBS83496.</title>
        <authorList>
            <consortium name="The Broad Institute Genomics Platform"/>
            <person name="Cuomo C."/>
            <person name="de Hoog S."/>
            <person name="Gorbushina A."/>
            <person name="Stielow B."/>
            <person name="Teixiera M."/>
            <person name="Abouelleil A."/>
            <person name="Chapman S.B."/>
            <person name="Priest M."/>
            <person name="Young S.K."/>
            <person name="Wortman J."/>
            <person name="Nusbaum C."/>
            <person name="Birren B."/>
        </authorList>
    </citation>
    <scope>NUCLEOTIDE SEQUENCE [LARGE SCALE GENOMIC DNA]</scope>
    <source>
        <strain evidence="1 2">CBS 83496</strain>
    </source>
</reference>
<accession>A0A0D1ZNI1</accession>
<keyword evidence="2" id="KW-1185">Reference proteome</keyword>
<proteinExistence type="predicted"/>
<dbReference type="EMBL" id="KN847042">
    <property type="protein sequence ID" value="KIW29486.1"/>
    <property type="molecule type" value="Genomic_DNA"/>
</dbReference>
<organism evidence="1 2">
    <name type="scientific">Cladophialophora immunda</name>
    <dbReference type="NCBI Taxonomy" id="569365"/>
    <lineage>
        <taxon>Eukaryota</taxon>
        <taxon>Fungi</taxon>
        <taxon>Dikarya</taxon>
        <taxon>Ascomycota</taxon>
        <taxon>Pezizomycotina</taxon>
        <taxon>Eurotiomycetes</taxon>
        <taxon>Chaetothyriomycetidae</taxon>
        <taxon>Chaetothyriales</taxon>
        <taxon>Herpotrichiellaceae</taxon>
        <taxon>Cladophialophora</taxon>
    </lineage>
</organism>
<dbReference type="GeneID" id="27344494"/>
<dbReference type="AlphaFoldDB" id="A0A0D1ZNI1"/>
<evidence type="ECO:0000313" key="1">
    <source>
        <dbReference type="EMBL" id="KIW29486.1"/>
    </source>
</evidence>